<dbReference type="GO" id="GO:0003968">
    <property type="term" value="F:RNA-directed RNA polymerase activity"/>
    <property type="evidence" value="ECO:0007669"/>
    <property type="project" value="UniProtKB-KW"/>
</dbReference>
<dbReference type="PROSITE" id="PS51590">
    <property type="entry name" value="SAM_MT_MNV_L"/>
    <property type="match status" value="1"/>
</dbReference>
<dbReference type="GO" id="GO:0005524">
    <property type="term" value="F:ATP binding"/>
    <property type="evidence" value="ECO:0007669"/>
    <property type="project" value="UniProtKB-KW"/>
</dbReference>
<keyword evidence="4 21" id="KW-0489">Methyltransferase</keyword>
<dbReference type="InterPro" id="IPR014023">
    <property type="entry name" value="Mononeg_RNA_pol_cat"/>
</dbReference>
<keyword evidence="3 21" id="KW-0696">RNA-directed RNA polymerase</keyword>
<sequence length="2258" mass="258893">MIINQQSDNRQKGNIKNLGAKRARNMDTESNNGTVSDILYPECHLNSPIVKGKIAQLHTIMSLPQPYDMDDDSILVITRQKIKLNKLDKRQRSIRRLKLILTEKVSDLGKYTFIRYPEMSKEMFKLHIPGINSKVTELLLKADRTYSQMTDGLRDLWINVLSKLASKNDGSNYDLNEEINNISKVHTTYKLDKWYNPFKTWFTIKYDMRRLQKARNEVTFNMGKDYNLLEDQKNLLLIHPELVLILDKQNYNGYLITPELVLMYCDVIEGRWNISTCAKLDPKLQSMYQKGNNLWEVIDKLFPIMGEKTFDVISLLEPLALSLIQTHDPVKQLRGAFLNHVLSEMELIFESRESIKEFLSVDYIDKILDIFDKSTIDEIAEIFSFFRTFGHPPLEASIAAEKVRKYMYIEKQLKFDTINKCHAIFCTIIINGYRERHGGQWPPVTLPDHAHEFIINAYGSNSAISYENAVDYYQSFIGIKFNKFIEPQLDEDLTIYMKDKALSPKKSNWDTVYPASNLLYRTNASNESRRLVEVFIADSKFDPHQILDYVESGDWLDDPEFNISYSLKEKEIKQEGRLFAKMTYKMRATQVLSETLLANNIGKFFQENGMVKGEIELLKRLTTISISGVPRYNEVYNNSKSHTDDLKTYNKISNLNLSSNQKSKKFEFKSTDIYNDGYETVSCFLTTDLKKYCLNWRYESTALFGETCNQIFGLNKLFNWLHPRLEGSTIYVGDPYCPPSDKEHISLEDHPDSGFYVHNPRGGIEGFCQKLWTLISISAIHLAAVRIGVRVTAMVQGDNQAIAVTTRVPNNYDYRVKKEIVYKDVVRFFDSLREVMDDLGHELKLNETIISSKMFIYSKRIYYDGRILPQALKALSRCVFWSETVIDETRSASSNLATSFAKAIENGYSPVLGYACSIFKNIQQLYIALGMNINPTITQNIKDQYFRNPNWMQYASLIPASVGGFNYMAMSRCFVRNIGDPSVAALADIKRFIKANLLDRSVLYRIMNQEPGESSFLDWASDPYSCNLPQSQNITTMIKNITARNVLQDSPNPLLSGLFTNTMIEEDEELAEFLMDRKVILPRVAHDILDNSLTGIRNAIAGMLDTTKSLIRVGINRGGLTYSLLRKISNYDLAQYETLSRTLRLIVSDKIRYEDMCSVDLAIALRQKMWIHLSGGRMISGLETPDPLELLSGVVITGSEHCKICYSSDGTNPYTWMYLPGNIKIGSAETGISSLRVPYFGSVTDERSEAQLGYIKNLSKPAKAAIRIAMIYTWAFGNDEISWMEASQIAQTRANFTLDNLKILTPVATSTNLSHRLKDTATQMKFSSTSLIRVSRFITMSNDNMSIKEANETKDTNLIYQQIMLTGLSVFEYLFRLKETTGHNPIVMHLHIEDECCIKESFNDEHINPESTLELIRYPESNEFIYDKDPLKDVDLSRLMVIKDHSYTIDMNYWDDTDIIHAISICTAITIADTMSQLDRDNLKEIIVIANDDDINSLITEFLTLDILVFLKTFGGLLVNQFAYTLYSLKIEGRDLIWDYIMRTLRDTSHSILKVLSNALSHPKVFKRFWDCGVLNPIYGPNTASQDQIKLALSICEYSLDLFMREWLNGVSLEIYICDSDMEVANDRKQAFISRHLSFVCCLAEIASFGPNLLNLTYLERLDLLKQYLELNIKEDPTLKYVQISGLLIKSFPSTVTYVRKTAIKYLRIRGISPPEVIDDWDPIEDENMLDNIVKSINDNCNKDNKGNKINNFWGLALKNYQVLKIRSITSDSDNNDGLDVSTGGLTLPQGGNYLSHQLRLFGINSTSCLKALELSQILMKEVNKDKDRLFLGEGAGAMLACYDATLGPAVNYYNSGLNITDVIGQRELKIFPSEVSLVGKKLGNVTQILNRVKVLFNGNPNSTWIGNMECESLIWSELNDKSIGLVHCDMEGAIGKSEETVLHEHYSVIRITYLIGDDDVVLVSKIIPTITPNWSRILYLYRLYWKDVSIISLKTSNPASTELYLISKDAYCTIMEPSEVVLSKLKRLSLLEENNLLKWIILSKKRNNEWLHHEIKEGERDYGVMRPYHMALQIFGFQINLNHLAKEFLSTPDLTNINNIIQSFQRTIKDVLFEWINITHDDKRHKLGGRYNIFPLKNKGKLRLLSRRLVLSWISLSLSTRLLTGRFPDEKFEHRAQTGYVSLADTDLESLKLLSKNIIKNYKECIGSISYWFLTKEIKILMKLIGGAKLLGIPRQYKEPEEQLLENYNQHDEFDID</sequence>
<dbReference type="EMBL" id="KM190938">
    <property type="protein sequence ID" value="AIG60042.1"/>
    <property type="molecule type" value="Viral_cRNA"/>
</dbReference>
<evidence type="ECO:0000256" key="17">
    <source>
        <dbReference type="ARBA" id="ARBA00024499"/>
    </source>
</evidence>
<dbReference type="EC" id="3.6.1.-" evidence="21"/>
<evidence type="ECO:0000313" key="26">
    <source>
        <dbReference type="Proteomes" id="UP000120462"/>
    </source>
</evidence>
<dbReference type="EC" id="2.7.7.88" evidence="21"/>
<dbReference type="GO" id="GO:0004482">
    <property type="term" value="F:mRNA 5'-cap (guanine-N7-)-methyltransferase activity"/>
    <property type="evidence" value="ECO:0007669"/>
    <property type="project" value="InterPro"/>
</dbReference>
<keyword evidence="15" id="KW-0511">Multifunctional enzyme</keyword>
<dbReference type="GO" id="GO:0030430">
    <property type="term" value="C:host cell cytoplasm"/>
    <property type="evidence" value="ECO:0007669"/>
    <property type="project" value="UniProtKB-SubCell"/>
</dbReference>
<evidence type="ECO:0000256" key="8">
    <source>
        <dbReference type="ARBA" id="ARBA00022695"/>
    </source>
</evidence>
<evidence type="ECO:0000256" key="2">
    <source>
        <dbReference type="ARBA" id="ARBA00007934"/>
    </source>
</evidence>
<keyword evidence="9 21" id="KW-0547">Nucleotide-binding</keyword>
<evidence type="ECO:0000256" key="19">
    <source>
        <dbReference type="ARBA" id="ARBA00047370"/>
    </source>
</evidence>
<feature type="domain" description="RdRp catalytic" evidence="23">
    <location>
        <begin position="681"/>
        <end position="865"/>
    </location>
</feature>
<evidence type="ECO:0000256" key="3">
    <source>
        <dbReference type="ARBA" id="ARBA00022484"/>
    </source>
</evidence>
<protein>
    <recommendedName>
        <fullName evidence="21">RNA-directed RNA polymerase L</fullName>
        <shortName evidence="21">Protein L</shortName>
    </recommendedName>
    <alternativeName>
        <fullName evidence="21">Large structural protein</fullName>
    </alternativeName>
    <alternativeName>
        <fullName evidence="21">Replicase</fullName>
    </alternativeName>
    <alternativeName>
        <fullName evidence="21">Transcriptase</fullName>
    </alternativeName>
    <domain>
        <recommendedName>
            <fullName evidence="21">RNA-directed RNA polymerase</fullName>
            <ecNumber evidence="21">2.7.7.48</ecNumber>
        </recommendedName>
    </domain>
    <domain>
        <recommendedName>
            <fullName evidence="21">GTP phosphohydrolase</fullName>
            <ecNumber evidence="21">3.6.1.-</ecNumber>
        </recommendedName>
    </domain>
    <domain>
        <recommendedName>
            <fullName evidence="21">GDP polyribonucleotidyltransferase</fullName>
            <ecNumber evidence="21">2.7.7.88</ecNumber>
        </recommendedName>
        <alternativeName>
            <fullName evidence="21">PRNTase</fullName>
        </alternativeName>
    </domain>
    <domain>
        <recommendedName>
            <fullName evidence="21">mRNA (nucleoside-2'-O-)-methyltransferase</fullName>
            <shortName evidence="21">N1-2'-O-MTase</shortName>
            <ecNumber evidence="21">2.1.1.-</ecNumber>
        </recommendedName>
    </domain>
    <domain>
        <recommendedName>
            <fullName evidence="21">mRNA (guanine-N(7)-)-methyltransferase</fullName>
            <shortName evidence="21">G-N7-MTase</shortName>
        </recommendedName>
    </domain>
</protein>
<evidence type="ECO:0000259" key="23">
    <source>
        <dbReference type="PROSITE" id="PS50526"/>
    </source>
</evidence>
<feature type="compositionally biased region" description="Polar residues" evidence="22">
    <location>
        <begin position="1"/>
        <end position="14"/>
    </location>
</feature>
<evidence type="ECO:0000256" key="12">
    <source>
        <dbReference type="ARBA" id="ARBA00022844"/>
    </source>
</evidence>
<feature type="domain" description="Mononegavirus-type SAM-dependent 2'-O-MTase" evidence="24">
    <location>
        <begin position="1800"/>
        <end position="2007"/>
    </location>
</feature>
<evidence type="ECO:0000256" key="21">
    <source>
        <dbReference type="PIRNR" id="PIRNR000830"/>
    </source>
</evidence>
<comment type="similarity">
    <text evidence="2 21">Belongs to the paramyxovirus L protein family.</text>
</comment>
<dbReference type="GO" id="GO:0003924">
    <property type="term" value="F:GTPase activity"/>
    <property type="evidence" value="ECO:0007669"/>
    <property type="project" value="RHEA"/>
</dbReference>
<evidence type="ECO:0000256" key="16">
    <source>
        <dbReference type="ARBA" id="ARBA00024494"/>
    </source>
</evidence>
<reference evidence="25 26" key="1">
    <citation type="submission" date="2014-06" db="EMBL/GenBank/DDBJ databases">
        <title>A practical approach for molecular epidemiological studies: assortment of viral pathogens in simulated isolate admixture.</title>
        <authorList>
            <person name="Rutvisuttinunt W."/>
            <person name="Chinnawirotpisan P."/>
            <person name="Thaisomboonsuk B."/>
            <person name="Huang A."/>
            <person name="Hussem K."/>
            <person name="Simasathien S."/>
            <person name="Yoon I.-K."/>
            <person name="Klungthong C."/>
            <person name="Fernandez S."/>
        </authorList>
    </citation>
    <scope>NUCLEOTIDE SEQUENCE [LARGE SCALE GENOMIC DNA]</scope>
    <source>
        <strain evidence="25">VIROAF11</strain>
    </source>
</reference>
<dbReference type="Pfam" id="PF14318">
    <property type="entry name" value="Mononeg_mRNAcap"/>
    <property type="match status" value="1"/>
</dbReference>
<keyword evidence="13 21" id="KW-0693">Viral RNA replication</keyword>
<comment type="catalytic activity">
    <reaction evidence="16">
        <text>a 5'-end triphospho-adenylyl-adenylyl-cytidylyl-adenosine in mRNA + GDP + H(+) = a 5'-end (5'-triphosphoguanosine)-adenylyl-adenylyl-cytidylyl-adenosine in mRNA + diphosphate</text>
        <dbReference type="Rhea" id="RHEA:65436"/>
        <dbReference type="Rhea" id="RHEA-COMP:16797"/>
        <dbReference type="Rhea" id="RHEA-COMP:16799"/>
        <dbReference type="ChEBI" id="CHEBI:15378"/>
        <dbReference type="ChEBI" id="CHEBI:33019"/>
        <dbReference type="ChEBI" id="CHEBI:58189"/>
        <dbReference type="ChEBI" id="CHEBI:156484"/>
        <dbReference type="ChEBI" id="CHEBI:156503"/>
        <dbReference type="EC" id="2.7.7.88"/>
    </reaction>
</comment>
<keyword evidence="11 21" id="KW-0067">ATP-binding</keyword>
<comment type="catalytic activity">
    <reaction evidence="19">
        <text>a 5'-end (5'-triphosphoguanosine)-adenylyl-adenylyl-cytidylyl-adenosine in mRNA + 2 S-adenosyl-L-methionine = a 5'-end (N(7)-methyl 5'-triphosphoguanosine)-(2'-O-methyladenylyl)-adenylyl-cytidylyl-adenosine in mRNA + 2 S-adenosyl-L-homocysteine + H(+)</text>
        <dbReference type="Rhea" id="RHEA:65376"/>
        <dbReference type="Rhea" id="RHEA-COMP:16797"/>
        <dbReference type="Rhea" id="RHEA-COMP:16798"/>
        <dbReference type="ChEBI" id="CHEBI:15378"/>
        <dbReference type="ChEBI" id="CHEBI:57856"/>
        <dbReference type="ChEBI" id="CHEBI:59789"/>
        <dbReference type="ChEBI" id="CHEBI:156483"/>
        <dbReference type="ChEBI" id="CHEBI:156484"/>
        <dbReference type="EC" id="2.1.1.375"/>
    </reaction>
</comment>
<keyword evidence="8 21" id="KW-0548">Nucleotidyltransferase</keyword>
<evidence type="ECO:0000313" key="25">
    <source>
        <dbReference type="EMBL" id="AIG60042.1"/>
    </source>
</evidence>
<evidence type="ECO:0000256" key="7">
    <source>
        <dbReference type="ARBA" id="ARBA00022691"/>
    </source>
</evidence>
<evidence type="ECO:0000256" key="11">
    <source>
        <dbReference type="ARBA" id="ARBA00022840"/>
    </source>
</evidence>
<evidence type="ECO:0000256" key="1">
    <source>
        <dbReference type="ARBA" id="ARBA00003132"/>
    </source>
</evidence>
<comment type="catalytic activity">
    <reaction evidence="17 21">
        <text>a 5'-end (5'-triphosphoguanosine)-(2'-O-methyladenylyl)-adenylyl-cytidylyl-adenosine in mRNA + S-adenosyl-L-methionine = a 5'-end (N(7)-methyl 5'-triphosphoguanosine)-(2'-O-methyladenylyl)-adenylyl-cytidylyl-adenosine in mRNA + S-adenosyl-L-homocysteine</text>
        <dbReference type="Rhea" id="RHEA:65440"/>
        <dbReference type="Rhea" id="RHEA-COMP:16798"/>
        <dbReference type="Rhea" id="RHEA-COMP:16801"/>
        <dbReference type="ChEBI" id="CHEBI:57856"/>
        <dbReference type="ChEBI" id="CHEBI:59789"/>
        <dbReference type="ChEBI" id="CHEBI:156482"/>
        <dbReference type="ChEBI" id="CHEBI:156483"/>
    </reaction>
</comment>
<evidence type="ECO:0000259" key="24">
    <source>
        <dbReference type="PROSITE" id="PS51590"/>
    </source>
</evidence>
<organism evidence="25 26">
    <name type="scientific">Human respirovirus 3</name>
    <dbReference type="NCBI Taxonomy" id="11216"/>
    <lineage>
        <taxon>Viruses</taxon>
        <taxon>Riboviria</taxon>
        <taxon>Orthornavirae</taxon>
        <taxon>Negarnaviricota</taxon>
        <taxon>Haploviricotina</taxon>
        <taxon>Monjiviricetes</taxon>
        <taxon>Mononegavirales</taxon>
        <taxon>Paramyxoviridae</taxon>
        <taxon>Feraresvirinae</taxon>
        <taxon>Respirovirus</taxon>
        <taxon>Respirovirus pneumoniae</taxon>
    </lineage>
</organism>
<dbReference type="InterPro" id="IPR039736">
    <property type="entry name" value="L_poly_C"/>
</dbReference>
<dbReference type="EC" id="2.7.7.48" evidence="21"/>
<dbReference type="InterPro" id="IPR025786">
    <property type="entry name" value="Mononega_L_MeTrfase"/>
</dbReference>
<name>A0A0G2R210_9MONO</name>
<evidence type="ECO:0000256" key="13">
    <source>
        <dbReference type="ARBA" id="ARBA00022953"/>
    </source>
</evidence>
<comment type="function">
    <text evidence="1 21">RNA-directed RNA polymerase that catalyzes the replication of viral genomic RNA. The template is composed of the viral RNA tightly encapsidated by the nucleoprotein (N). The replicase mode is dependent on intracellular N protein concentration. In this mode, the polymerase replicates the whole viral genome without recognizing transcriptional signals, and the replicated genome is not caped or polyadenylated.</text>
</comment>
<evidence type="ECO:0000256" key="5">
    <source>
        <dbReference type="ARBA" id="ARBA00022664"/>
    </source>
</evidence>
<comment type="function">
    <text evidence="21">RNA-directed RNA polymerase that catalyzes the transcription of viral mRNAs, their capping and polyadenylation. The template is composed of the viral RNA tightly encapsidated by the nucleoprotein (N). The viral polymerase binds to the genomic RNA at the 3' leader promoter, and transcribes subsequently all viral mRNAs with a decreasing efficiency. The first gene is the most transcribed, and the last the least transcribed. The viral phosphoprotein acts as a processivity factor. Capping is concomitant with initiation of mRNA transcription. Indeed, a GDP polyribonucleotidyl transferase (PRNTase) adds the cap structure when the nascent RNA chain length has reached few nucleotides. Ribose 2'-O methylation of viral mRNA cap precedes and facilitates subsequent guanine-N-7 methylation, both activities being carried by the viral polymerase. Polyadenylation of mRNAs occur by a stuttering mechanism at a slipery stop site present at the end viral genes. After finishing transcription of a mRNA, the polymerase can resume transcription of the downstream gene.</text>
</comment>
<evidence type="ECO:0000256" key="15">
    <source>
        <dbReference type="ARBA" id="ARBA00023268"/>
    </source>
</evidence>
<evidence type="ECO:0000256" key="4">
    <source>
        <dbReference type="ARBA" id="ARBA00022603"/>
    </source>
</evidence>
<dbReference type="InterPro" id="IPR026890">
    <property type="entry name" value="Mononeg_mRNAcap"/>
</dbReference>
<comment type="subcellular location">
    <subcellularLocation>
        <location evidence="21">Virion</location>
    </subcellularLocation>
    <subcellularLocation>
        <location evidence="21">Host cytoplasm</location>
    </subcellularLocation>
</comment>
<keyword evidence="10" id="KW-0378">Hydrolase</keyword>
<feature type="region of interest" description="Disordered" evidence="22">
    <location>
        <begin position="1"/>
        <end position="27"/>
    </location>
</feature>
<evidence type="ECO:0000256" key="18">
    <source>
        <dbReference type="ARBA" id="ARBA00047332"/>
    </source>
</evidence>
<evidence type="ECO:0000256" key="6">
    <source>
        <dbReference type="ARBA" id="ARBA00022679"/>
    </source>
</evidence>
<dbReference type="GO" id="GO:0044423">
    <property type="term" value="C:virion component"/>
    <property type="evidence" value="ECO:0007669"/>
    <property type="project" value="UniProtKB-KW"/>
</dbReference>
<keyword evidence="12 21" id="KW-0946">Virion</keyword>
<dbReference type="InterPro" id="IPR016269">
    <property type="entry name" value="RNA-dir_pol_paramyxovirus"/>
</dbReference>
<dbReference type="NCBIfam" id="TIGR04198">
    <property type="entry name" value="paramyx_RNAcap"/>
    <property type="match status" value="1"/>
</dbReference>
<keyword evidence="5 21" id="KW-0507">mRNA processing</keyword>
<accession>A0A0G2R210</accession>
<dbReference type="PROSITE" id="PS50526">
    <property type="entry name" value="RDRP_SSRNA_NEG_NONSEG"/>
    <property type="match status" value="1"/>
</dbReference>
<comment type="catalytic activity">
    <reaction evidence="20 21">
        <text>GTP + H2O = GDP + phosphate + H(+)</text>
        <dbReference type="Rhea" id="RHEA:19669"/>
        <dbReference type="ChEBI" id="CHEBI:15377"/>
        <dbReference type="ChEBI" id="CHEBI:15378"/>
        <dbReference type="ChEBI" id="CHEBI:37565"/>
        <dbReference type="ChEBI" id="CHEBI:43474"/>
        <dbReference type="ChEBI" id="CHEBI:58189"/>
    </reaction>
</comment>
<keyword evidence="14 21" id="KW-0506">mRNA capping</keyword>
<evidence type="ECO:0000256" key="22">
    <source>
        <dbReference type="SAM" id="MobiDB-lite"/>
    </source>
</evidence>
<comment type="catalytic activity">
    <reaction evidence="18 21">
        <text>a 5'-end (5'-triphosphoguanosine)-adenylyl-adenylyl-cytidylyl-adenosine in mRNA + S-adenosyl-L-methionine = a 5'-end (5'-triphosphoguanosine)-(2'-O-methyladenylyl)-adenylyl-cytidylyl-adenosine in mRNA + S-adenosyl-L-homocysteine + H(+)</text>
        <dbReference type="Rhea" id="RHEA:65380"/>
        <dbReference type="Rhea" id="RHEA-COMP:16797"/>
        <dbReference type="Rhea" id="RHEA-COMP:16801"/>
        <dbReference type="ChEBI" id="CHEBI:15378"/>
        <dbReference type="ChEBI" id="CHEBI:57856"/>
        <dbReference type="ChEBI" id="CHEBI:59789"/>
        <dbReference type="ChEBI" id="CHEBI:156482"/>
        <dbReference type="ChEBI" id="CHEBI:156484"/>
    </reaction>
</comment>
<gene>
    <name evidence="25" type="primary">L</name>
</gene>
<evidence type="ECO:0000256" key="20">
    <source>
        <dbReference type="ARBA" id="ARBA00048548"/>
    </source>
</evidence>
<evidence type="ECO:0000256" key="10">
    <source>
        <dbReference type="ARBA" id="ARBA00022801"/>
    </source>
</evidence>
<comment type="catalytic activity">
    <reaction evidence="21">
        <text>RNA(n) + a ribonucleoside 5'-triphosphate = RNA(n+1) + diphosphate</text>
        <dbReference type="Rhea" id="RHEA:21248"/>
        <dbReference type="Rhea" id="RHEA-COMP:14527"/>
        <dbReference type="Rhea" id="RHEA-COMP:17342"/>
        <dbReference type="ChEBI" id="CHEBI:33019"/>
        <dbReference type="ChEBI" id="CHEBI:61557"/>
        <dbReference type="ChEBI" id="CHEBI:140395"/>
        <dbReference type="EC" id="2.7.7.48"/>
    </reaction>
</comment>
<keyword evidence="6 21" id="KW-0808">Transferase</keyword>
<dbReference type="EC" id="2.1.1.-" evidence="21"/>
<evidence type="ECO:0000256" key="14">
    <source>
        <dbReference type="ARBA" id="ARBA00023042"/>
    </source>
</evidence>
<dbReference type="PIRSF" id="PIRSF000830">
    <property type="entry name" value="RNA_pol_ParamyxoV"/>
    <property type="match status" value="1"/>
</dbReference>
<evidence type="ECO:0000256" key="9">
    <source>
        <dbReference type="ARBA" id="ARBA00022741"/>
    </source>
</evidence>
<keyword evidence="7 21" id="KW-0949">S-adenosyl-L-methionine</keyword>
<dbReference type="Pfam" id="PF00946">
    <property type="entry name" value="Mononeg_RNA_pol"/>
    <property type="match status" value="1"/>
</dbReference>
<keyword evidence="21" id="KW-1035">Host cytoplasm</keyword>
<dbReference type="Proteomes" id="UP000120462">
    <property type="component" value="Genome"/>
</dbReference>
<proteinExistence type="inferred from homology"/>